<dbReference type="InterPro" id="IPR036034">
    <property type="entry name" value="PDZ_sf"/>
</dbReference>
<dbReference type="RefSeq" id="WP_048692045.1">
    <property type="nucleotide sequence ID" value="NZ_KQ130489.1"/>
</dbReference>
<proteinExistence type="predicted"/>
<evidence type="ECO:0000259" key="1">
    <source>
        <dbReference type="SMART" id="SM00228"/>
    </source>
</evidence>
<dbReference type="InterPro" id="IPR024191">
    <property type="entry name" value="Peptidase_M61"/>
</dbReference>
<dbReference type="InterPro" id="IPR007963">
    <property type="entry name" value="Peptidase_M61_catalytic"/>
</dbReference>
<dbReference type="SMART" id="SM00228">
    <property type="entry name" value="PDZ"/>
    <property type="match status" value="1"/>
</dbReference>
<sequence length="595" mass="68536">MTIKYTVSIEQAKSHLFNIKLSIPKHKKQQLTISLPAWIPGSYMIRDFAKNIIQISAKSVSKQQELILNKIDKQTWQLDTQGENCEINYQVYAFDTSVRTAFLDDNRAFFNGTSVFLQVSGFEQTKQVVEFISPNKAEFKIATGLQRAEQTKIFGFGEYMANDYAELIDCPVEIADFDCIEFEINQIPHYLILTGKHYADKERVKRDLTKLCQHHVDLFEKETGGVPPFKEYWFLTNILPNSFGGLEHKNSTALLCSNFDFANKNRPNELTEGYRTFLSLASHEYFHTWNVCRIKPVEFIPYQTQTESYTTQLWAYEGITSYYDDLSLYRTGIISFTEYLSIISKTYTRVYRGSGELKQTLNESSFYTWTKFYKQAEDAVNNITSYYTKGSLVALWMDLTIRKTSQGEKSLDDLMRHLWQNFGMQNKGTQETDFIEIFNQLTGQDNTAEFKHILNTPEHLLLTELLDKFGIKLQITSAKISDTLAKETDNYQPYLGAIYKKHNLGLQVMAVIENSPAEKAGINPKDILIAIDNLQLDAQAENILQNIQANTEVKCHLFRDSQLIETQLVLSLNECQLIELTESDKALSAKWQQII</sequence>
<dbReference type="Gene3D" id="2.30.42.10">
    <property type="match status" value="1"/>
</dbReference>
<dbReference type="STRING" id="1513271.XM47_09625"/>
<feature type="domain" description="PDZ" evidence="1">
    <location>
        <begin position="493"/>
        <end position="561"/>
    </location>
</feature>
<dbReference type="InterPro" id="IPR040756">
    <property type="entry name" value="Peptidase_M61_N"/>
</dbReference>
<evidence type="ECO:0000313" key="2">
    <source>
        <dbReference type="EMBL" id="KMT65284.1"/>
    </source>
</evidence>
<reference evidence="2 3" key="1">
    <citation type="submission" date="2015-04" db="EMBL/GenBank/DDBJ databases">
        <title>Draft Genome Sequence of the Novel Agar-Digesting Marine Bacterium Q1.</title>
        <authorList>
            <person name="Li Y."/>
            <person name="Li D."/>
            <person name="Chen G."/>
            <person name="Du Z."/>
        </authorList>
    </citation>
    <scope>NUCLEOTIDE SEQUENCE [LARGE SCALE GENOMIC DNA]</scope>
    <source>
        <strain evidence="2 3">Q1</strain>
    </source>
</reference>
<dbReference type="SUPFAM" id="SSF55486">
    <property type="entry name" value="Metalloproteases ('zincins'), catalytic domain"/>
    <property type="match status" value="1"/>
</dbReference>
<dbReference type="EMBL" id="LAZL01000012">
    <property type="protein sequence ID" value="KMT65284.1"/>
    <property type="molecule type" value="Genomic_DNA"/>
</dbReference>
<dbReference type="SUPFAM" id="SSF50156">
    <property type="entry name" value="PDZ domain-like"/>
    <property type="match status" value="1"/>
</dbReference>
<gene>
    <name evidence="2" type="ORF">XM47_09625</name>
</gene>
<protein>
    <recommendedName>
        <fullName evidence="1">PDZ domain-containing protein</fullName>
    </recommendedName>
</protein>
<accession>A0A0J8GVE8</accession>
<dbReference type="Pfam" id="PF17899">
    <property type="entry name" value="Peptidase_M61_N"/>
    <property type="match status" value="1"/>
</dbReference>
<dbReference type="Gene3D" id="1.10.390.10">
    <property type="entry name" value="Neutral Protease Domain 2"/>
    <property type="match status" value="1"/>
</dbReference>
<dbReference type="Pfam" id="PF13180">
    <property type="entry name" value="PDZ_2"/>
    <property type="match status" value="1"/>
</dbReference>
<dbReference type="PATRIC" id="fig|1513271.3.peg.1956"/>
<dbReference type="InterPro" id="IPR027268">
    <property type="entry name" value="Peptidase_M4/M1_CTD_sf"/>
</dbReference>
<dbReference type="InterPro" id="IPR001478">
    <property type="entry name" value="PDZ"/>
</dbReference>
<evidence type="ECO:0000313" key="3">
    <source>
        <dbReference type="Proteomes" id="UP000037600"/>
    </source>
</evidence>
<dbReference type="AlphaFoldDB" id="A0A0J8GVE8"/>
<dbReference type="Pfam" id="PF05299">
    <property type="entry name" value="Peptidase_M61"/>
    <property type="match status" value="1"/>
</dbReference>
<keyword evidence="3" id="KW-1185">Reference proteome</keyword>
<comment type="caution">
    <text evidence="2">The sequence shown here is derived from an EMBL/GenBank/DDBJ whole genome shotgun (WGS) entry which is preliminary data.</text>
</comment>
<organism evidence="2 3">
    <name type="scientific">Catenovulum maritimum</name>
    <dbReference type="NCBI Taxonomy" id="1513271"/>
    <lineage>
        <taxon>Bacteria</taxon>
        <taxon>Pseudomonadati</taxon>
        <taxon>Pseudomonadota</taxon>
        <taxon>Gammaproteobacteria</taxon>
        <taxon>Alteromonadales</taxon>
        <taxon>Alteromonadaceae</taxon>
        <taxon>Catenovulum</taxon>
    </lineage>
</organism>
<dbReference type="PIRSF" id="PIRSF016493">
    <property type="entry name" value="Glycyl_aminpptds"/>
    <property type="match status" value="1"/>
</dbReference>
<dbReference type="Gene3D" id="2.60.40.3650">
    <property type="match status" value="1"/>
</dbReference>
<name>A0A0J8GVE8_9ALTE</name>
<dbReference type="Proteomes" id="UP000037600">
    <property type="component" value="Unassembled WGS sequence"/>
</dbReference>
<dbReference type="OrthoDB" id="9778516at2"/>